<comment type="similarity">
    <text evidence="1 4">Belongs to the short-chain dehydrogenases/reductases (SDR) family.</text>
</comment>
<keyword evidence="2" id="KW-0521">NADP</keyword>
<evidence type="ECO:0000256" key="3">
    <source>
        <dbReference type="ARBA" id="ARBA00023002"/>
    </source>
</evidence>
<accession>A0ABY0H6D3</accession>
<dbReference type="EMBL" id="QJNS01000123">
    <property type="protein sequence ID" value="RYO86049.1"/>
    <property type="molecule type" value="Genomic_DNA"/>
</dbReference>
<evidence type="ECO:0000256" key="1">
    <source>
        <dbReference type="ARBA" id="ARBA00006484"/>
    </source>
</evidence>
<evidence type="ECO:0000256" key="2">
    <source>
        <dbReference type="ARBA" id="ARBA00022857"/>
    </source>
</evidence>
<dbReference type="PANTHER" id="PTHR44229:SF4">
    <property type="entry name" value="15-HYDROXYPROSTAGLANDIN DEHYDROGENASE [NAD(+)]"/>
    <property type="match status" value="1"/>
</dbReference>
<keyword evidence="6" id="KW-1185">Reference proteome</keyword>
<dbReference type="PANTHER" id="PTHR44229">
    <property type="entry name" value="15-HYDROXYPROSTAGLANDIN DEHYDROGENASE [NAD(+)]"/>
    <property type="match status" value="1"/>
</dbReference>
<sequence length="281" mass="29907">MANSDSDAAGTKSVVVTGGASGLGLAMTRHFASLGYGVTILDVNEESGLAVATEVSQQYPRAIVAFKKCDISSWQNQASAFKEAHQQAGRIDIVMANAGISEQGKSNLAVLDVDEPSEPRLRILDVNLTGTIYTVKLAMHYMRKNTPDVATGSRGSIICTASNAGLYPFPTSPLYAVSKFGIVGLVRSLARPLESAGIQINALAPAVLETGIAPSKDLFKHMVVTPISTLTRGIAQFTENPSITGEVAEIHGENVTLRPPHEFVDEESRANAEMFWKLGYA</sequence>
<dbReference type="Gene3D" id="3.40.50.720">
    <property type="entry name" value="NAD(P)-binding Rossmann-like Domain"/>
    <property type="match status" value="1"/>
</dbReference>
<gene>
    <name evidence="5" type="ORF">DL762_004927</name>
</gene>
<dbReference type="InterPro" id="IPR036291">
    <property type="entry name" value="NAD(P)-bd_dom_sf"/>
</dbReference>
<dbReference type="SUPFAM" id="SSF51735">
    <property type="entry name" value="NAD(P)-binding Rossmann-fold domains"/>
    <property type="match status" value="1"/>
</dbReference>
<dbReference type="InterPro" id="IPR020904">
    <property type="entry name" value="Sc_DH/Rdtase_CS"/>
</dbReference>
<name>A0ABY0H6D3_9PEZI</name>
<dbReference type="Pfam" id="PF00106">
    <property type="entry name" value="adh_short"/>
    <property type="match status" value="1"/>
</dbReference>
<dbReference type="InterPro" id="IPR002347">
    <property type="entry name" value="SDR_fam"/>
</dbReference>
<reference evidence="5 6" key="1">
    <citation type="submission" date="2018-06" db="EMBL/GenBank/DDBJ databases">
        <title>Complete Genomes of Monosporascus.</title>
        <authorList>
            <person name="Robinson A.J."/>
            <person name="Natvig D.O."/>
        </authorList>
    </citation>
    <scope>NUCLEOTIDE SEQUENCE [LARGE SCALE GENOMIC DNA]</scope>
    <source>
        <strain evidence="5 6">CBS 609.92</strain>
    </source>
</reference>
<evidence type="ECO:0000256" key="4">
    <source>
        <dbReference type="RuleBase" id="RU000363"/>
    </source>
</evidence>
<comment type="caution">
    <text evidence="5">The sequence shown here is derived from an EMBL/GenBank/DDBJ whole genome shotgun (WGS) entry which is preliminary data.</text>
</comment>
<dbReference type="PRINTS" id="PR00080">
    <property type="entry name" value="SDRFAMILY"/>
</dbReference>
<keyword evidence="3" id="KW-0560">Oxidoreductase</keyword>
<protein>
    <submittedName>
        <fullName evidence="5">Uncharacterized protein</fullName>
    </submittedName>
</protein>
<proteinExistence type="inferred from homology"/>
<evidence type="ECO:0000313" key="6">
    <source>
        <dbReference type="Proteomes" id="UP000294003"/>
    </source>
</evidence>
<dbReference type="PROSITE" id="PS00061">
    <property type="entry name" value="ADH_SHORT"/>
    <property type="match status" value="1"/>
</dbReference>
<organism evidence="5 6">
    <name type="scientific">Monosporascus cannonballus</name>
    <dbReference type="NCBI Taxonomy" id="155416"/>
    <lineage>
        <taxon>Eukaryota</taxon>
        <taxon>Fungi</taxon>
        <taxon>Dikarya</taxon>
        <taxon>Ascomycota</taxon>
        <taxon>Pezizomycotina</taxon>
        <taxon>Sordariomycetes</taxon>
        <taxon>Xylariomycetidae</taxon>
        <taxon>Xylariales</taxon>
        <taxon>Xylariales incertae sedis</taxon>
        <taxon>Monosporascus</taxon>
    </lineage>
</organism>
<dbReference type="Proteomes" id="UP000294003">
    <property type="component" value="Unassembled WGS sequence"/>
</dbReference>
<dbReference type="PRINTS" id="PR00081">
    <property type="entry name" value="GDHRDH"/>
</dbReference>
<evidence type="ECO:0000313" key="5">
    <source>
        <dbReference type="EMBL" id="RYO86049.1"/>
    </source>
</evidence>